<dbReference type="AlphaFoldDB" id="A0A378I4X8"/>
<keyword evidence="3" id="KW-1185">Reference proteome</keyword>
<name>A0A378I4X8_9GAMM</name>
<dbReference type="Proteomes" id="UP000254968">
    <property type="component" value="Unassembled WGS sequence"/>
</dbReference>
<dbReference type="RefSeq" id="WP_115303444.1">
    <property type="nucleotide sequence ID" value="NZ_CAAAHO010000002.1"/>
</dbReference>
<reference evidence="2 3" key="1">
    <citation type="submission" date="2018-06" db="EMBL/GenBank/DDBJ databases">
        <authorList>
            <consortium name="Pathogen Informatics"/>
            <person name="Doyle S."/>
        </authorList>
    </citation>
    <scope>NUCLEOTIDE SEQUENCE [LARGE SCALE GENOMIC DNA]</scope>
    <source>
        <strain evidence="2 3">NCTC13315</strain>
    </source>
</reference>
<gene>
    <name evidence="2" type="primary">legC4</name>
    <name evidence="2" type="ORF">NCTC13315_02327</name>
</gene>
<proteinExistence type="predicted"/>
<evidence type="ECO:0000256" key="1">
    <source>
        <dbReference type="SAM" id="MobiDB-lite"/>
    </source>
</evidence>
<organism evidence="2 3">
    <name type="scientific">Legionella beliardensis</name>
    <dbReference type="NCBI Taxonomy" id="91822"/>
    <lineage>
        <taxon>Bacteria</taxon>
        <taxon>Pseudomonadati</taxon>
        <taxon>Pseudomonadota</taxon>
        <taxon>Gammaproteobacteria</taxon>
        <taxon>Legionellales</taxon>
        <taxon>Legionellaceae</taxon>
        <taxon>Legionella</taxon>
    </lineage>
</organism>
<evidence type="ECO:0000313" key="3">
    <source>
        <dbReference type="Proteomes" id="UP000254968"/>
    </source>
</evidence>
<dbReference type="EMBL" id="UGNV01000001">
    <property type="protein sequence ID" value="STX29775.1"/>
    <property type="molecule type" value="Genomic_DNA"/>
</dbReference>
<feature type="compositionally biased region" description="Basic residues" evidence="1">
    <location>
        <begin position="245"/>
        <end position="257"/>
    </location>
</feature>
<dbReference type="OrthoDB" id="5652557at2"/>
<sequence>MAKNPLFFYIKTRYEEDSLQNRPEKIYLKHDLDGHHYLLIKLPWADKVLETEENSLTLNNHHISVYEKENEKIPQLSEYHYTANFTDLLGETYSLHVYFNSNDSLTTLPILRRISDSEIVLTQLNPTLKSLAIEQCSSFISSIRNDLELTIKELEKVYYTIEKQASELSDAKDISKRTEYLNKLSELKSAAKHLIPLVPHYNYEKTVKFIAKMERSVQDSLVEQTKLKSLKEAEEQPKASMPATTKRKKKHKKKKKNLPSARFNREVDELINFYQTLVKGVNLKQISDTDIENVMQIQEKANDLFFTLYDKYPNNVEILHRLRLIDTKIRKLGESMLEKLLLDGQFTQAAKLTLFHRNFKKEKYARKAIEENNTELLEFLANYCGLKLQQPMTTASKAQPMLRFFHDSFINALNTFAKEEIEEDEEQEESDDDISPELEMVAELFQQEFEKNLKKELSFFAAPKAQPKGKKIAQKEENCLIM</sequence>
<feature type="region of interest" description="Disordered" evidence="1">
    <location>
        <begin position="231"/>
        <end position="259"/>
    </location>
</feature>
<evidence type="ECO:0000313" key="2">
    <source>
        <dbReference type="EMBL" id="STX29775.1"/>
    </source>
</evidence>
<accession>A0A378I4X8</accession>
<protein>
    <submittedName>
        <fullName evidence="2">Coiled-coil-containing protein</fullName>
    </submittedName>
</protein>